<evidence type="ECO:0000259" key="9">
    <source>
        <dbReference type="Pfam" id="PF07992"/>
    </source>
</evidence>
<evidence type="ECO:0000256" key="3">
    <source>
        <dbReference type="ARBA" id="ARBA00022630"/>
    </source>
</evidence>
<dbReference type="SUPFAM" id="SSF51905">
    <property type="entry name" value="FAD/NAD(P)-binding domain"/>
    <property type="match status" value="2"/>
</dbReference>
<dbReference type="Proteomes" id="UP000010367">
    <property type="component" value="Chromosome"/>
</dbReference>
<dbReference type="PATRIC" id="fig|56110.3.peg.4819"/>
<dbReference type="AlphaFoldDB" id="K9TLV7"/>
<evidence type="ECO:0000256" key="1">
    <source>
        <dbReference type="ARBA" id="ARBA00001974"/>
    </source>
</evidence>
<dbReference type="InterPro" id="IPR023753">
    <property type="entry name" value="FAD/NAD-binding_dom"/>
</dbReference>
<protein>
    <recommendedName>
        <fullName evidence="8">demethylphylloquinone reductase</fullName>
        <ecNumber evidence="8">1.6.5.12</ecNumber>
    </recommendedName>
</protein>
<dbReference type="PANTHER" id="PTHR42913">
    <property type="entry name" value="APOPTOSIS-INDUCING FACTOR 1"/>
    <property type="match status" value="1"/>
</dbReference>
<keyword evidence="11" id="KW-1185">Reference proteome</keyword>
<evidence type="ECO:0000313" key="10">
    <source>
        <dbReference type="EMBL" id="AFY83525.1"/>
    </source>
</evidence>
<keyword evidence="6" id="KW-0560">Oxidoreductase</keyword>
<gene>
    <name evidence="10" type="ORF">Oscil6304_3986</name>
</gene>
<sequence>MTEKARICILGGGFGGLYAALRLSELPWNPSATPEIVLIDNNDRFLFSPLLYELLTGELQSWEIAPPFSELLANTRVRFHQGTVSEINLENRQVHLEDGVEFSYDRAIVALGGETPLDLVPGSADYAFPFRTIADAYRLEERLRLLEASDQDKIRIAVVGGGYSGVELACKLADRLQNRGRLRLVEMGTEILRTSTEFNREAATKALEERGIWIDLETTTQEITADSISLLYRGQVDPIPVDVVIWTVGTQVASVVQSLPVKHTERGQIEVTRTLQAIDHPELFAVGDLAYSLDASGQPVPTTAQAAMQQADYAAWNVWASLSDRPLLPFEYQGLGEMMTLGIDNATLTGLGVKLDGQMAHLLRRLAYLYRMPTFDHQLKVGLNWITQPVREFFSQSGLPR</sequence>
<dbReference type="eggNOG" id="COG1252">
    <property type="taxonomic scope" value="Bacteria"/>
</dbReference>
<dbReference type="PANTHER" id="PTHR42913:SF4">
    <property type="entry name" value="ALTERNATIVE NAD(P)H-UBIQUINONE OXIDOREDUCTASE C1, CHLOROPLASTIC_MITOCHONDRIAL"/>
    <property type="match status" value="1"/>
</dbReference>
<dbReference type="KEGG" id="oac:Oscil6304_3986"/>
<evidence type="ECO:0000313" key="11">
    <source>
        <dbReference type="Proteomes" id="UP000010367"/>
    </source>
</evidence>
<comment type="cofactor">
    <cofactor evidence="1">
        <name>FAD</name>
        <dbReference type="ChEBI" id="CHEBI:57692"/>
    </cofactor>
</comment>
<evidence type="ECO:0000256" key="5">
    <source>
        <dbReference type="ARBA" id="ARBA00022857"/>
    </source>
</evidence>
<proteinExistence type="inferred from homology"/>
<keyword evidence="5" id="KW-0521">NADP</keyword>
<dbReference type="GO" id="GO:0003955">
    <property type="term" value="F:NAD(P)H dehydrogenase (quinone) activity"/>
    <property type="evidence" value="ECO:0007669"/>
    <property type="project" value="TreeGrafter"/>
</dbReference>
<dbReference type="InParanoid" id="K9TLV7"/>
<comment type="similarity">
    <text evidence="2">Belongs to the NADH dehydrogenase family.</text>
</comment>
<dbReference type="HOGENOM" id="CLU_021377_7_1_3"/>
<dbReference type="InterPro" id="IPR051169">
    <property type="entry name" value="NADH-Q_oxidoreductase"/>
</dbReference>
<accession>K9TLV7</accession>
<dbReference type="PRINTS" id="PR00368">
    <property type="entry name" value="FADPNR"/>
</dbReference>
<dbReference type="PRINTS" id="PR00411">
    <property type="entry name" value="PNDRDTASEI"/>
</dbReference>
<dbReference type="STRING" id="56110.Oscil6304_3986"/>
<name>K9TLV7_9CYAN</name>
<dbReference type="Gene3D" id="3.50.50.100">
    <property type="match status" value="1"/>
</dbReference>
<dbReference type="EC" id="1.6.5.12" evidence="8"/>
<evidence type="ECO:0000256" key="4">
    <source>
        <dbReference type="ARBA" id="ARBA00022827"/>
    </source>
</evidence>
<dbReference type="EMBL" id="CP003607">
    <property type="protein sequence ID" value="AFY83525.1"/>
    <property type="molecule type" value="Genomic_DNA"/>
</dbReference>
<organism evidence="10 11">
    <name type="scientific">Oscillatoria acuminata PCC 6304</name>
    <dbReference type="NCBI Taxonomy" id="56110"/>
    <lineage>
        <taxon>Bacteria</taxon>
        <taxon>Bacillati</taxon>
        <taxon>Cyanobacteriota</taxon>
        <taxon>Cyanophyceae</taxon>
        <taxon>Oscillatoriophycideae</taxon>
        <taxon>Oscillatoriales</taxon>
        <taxon>Oscillatoriaceae</taxon>
        <taxon>Oscillatoria</taxon>
    </lineage>
</organism>
<keyword evidence="3" id="KW-0285">Flavoprotein</keyword>
<comment type="catalytic activity">
    <reaction evidence="7">
        <text>demethylphylloquinone + NADPH + H(+) = demethylphylloquinol + NADP(+)</text>
        <dbReference type="Rhea" id="RHEA:47744"/>
        <dbReference type="ChEBI" id="CHEBI:15378"/>
        <dbReference type="ChEBI" id="CHEBI:31087"/>
        <dbReference type="ChEBI" id="CHEBI:57783"/>
        <dbReference type="ChEBI" id="CHEBI:58349"/>
        <dbReference type="ChEBI" id="CHEBI:87844"/>
        <dbReference type="EC" id="1.6.5.12"/>
    </reaction>
</comment>
<dbReference type="Pfam" id="PF07992">
    <property type="entry name" value="Pyr_redox_2"/>
    <property type="match status" value="1"/>
</dbReference>
<evidence type="ECO:0000256" key="7">
    <source>
        <dbReference type="ARBA" id="ARBA00052971"/>
    </source>
</evidence>
<evidence type="ECO:0000256" key="6">
    <source>
        <dbReference type="ARBA" id="ARBA00023002"/>
    </source>
</evidence>
<dbReference type="FunFam" id="3.50.50.100:FF:000010">
    <property type="entry name" value="Alternative NAD(P)H-ubiquinone oxidoreductase C1, chloroplastic/mitochondrial"/>
    <property type="match status" value="1"/>
</dbReference>
<keyword evidence="4" id="KW-0274">FAD</keyword>
<evidence type="ECO:0000256" key="8">
    <source>
        <dbReference type="ARBA" id="ARBA00066844"/>
    </source>
</evidence>
<dbReference type="GO" id="GO:0019646">
    <property type="term" value="P:aerobic electron transport chain"/>
    <property type="evidence" value="ECO:0007669"/>
    <property type="project" value="TreeGrafter"/>
</dbReference>
<reference evidence="10 11" key="1">
    <citation type="submission" date="2012-06" db="EMBL/GenBank/DDBJ databases">
        <title>Finished chromosome of genome of Oscillatoria acuminata PCC 6304.</title>
        <authorList>
            <consortium name="US DOE Joint Genome Institute"/>
            <person name="Gugger M."/>
            <person name="Coursin T."/>
            <person name="Rippka R."/>
            <person name="Tandeau De Marsac N."/>
            <person name="Huntemann M."/>
            <person name="Wei C.-L."/>
            <person name="Han J."/>
            <person name="Detter J.C."/>
            <person name="Han C."/>
            <person name="Tapia R."/>
            <person name="Davenport K."/>
            <person name="Daligault H."/>
            <person name="Erkkila T."/>
            <person name="Gu W."/>
            <person name="Munk A.C.C."/>
            <person name="Teshima H."/>
            <person name="Xu Y."/>
            <person name="Chain P."/>
            <person name="Chen A."/>
            <person name="Krypides N."/>
            <person name="Mavromatis K."/>
            <person name="Markowitz V."/>
            <person name="Szeto E."/>
            <person name="Ivanova N."/>
            <person name="Mikhailova N."/>
            <person name="Ovchinnikova G."/>
            <person name="Pagani I."/>
            <person name="Pati A."/>
            <person name="Goodwin L."/>
            <person name="Peters L."/>
            <person name="Pitluck S."/>
            <person name="Woyke T."/>
            <person name="Kerfeld C."/>
        </authorList>
    </citation>
    <scope>NUCLEOTIDE SEQUENCE [LARGE SCALE GENOMIC DNA]</scope>
    <source>
        <strain evidence="10 11">PCC 6304</strain>
    </source>
</reference>
<evidence type="ECO:0000256" key="2">
    <source>
        <dbReference type="ARBA" id="ARBA00005272"/>
    </source>
</evidence>
<dbReference type="OrthoDB" id="9781621at2"/>
<dbReference type="InterPro" id="IPR036188">
    <property type="entry name" value="FAD/NAD-bd_sf"/>
</dbReference>
<feature type="domain" description="FAD/NAD(P)-binding" evidence="9">
    <location>
        <begin position="6"/>
        <end position="311"/>
    </location>
</feature>
<dbReference type="RefSeq" id="WP_015150149.1">
    <property type="nucleotide sequence ID" value="NC_019693.1"/>
</dbReference>